<name>A0AAE1W2H0_9LAMI</name>
<evidence type="ECO:0000313" key="2">
    <source>
        <dbReference type="Proteomes" id="UP001289374"/>
    </source>
</evidence>
<dbReference type="PANTHER" id="PTHR46635:SF2">
    <property type="entry name" value="GLYCOSYL TRANSFERASE FAMILY 1 DOMAIN-CONTAINING PROTEIN"/>
    <property type="match status" value="1"/>
</dbReference>
<comment type="caution">
    <text evidence="1">The sequence shown here is derived from an EMBL/GenBank/DDBJ whole genome shotgun (WGS) entry which is preliminary data.</text>
</comment>
<organism evidence="1 2">
    <name type="scientific">Sesamum angolense</name>
    <dbReference type="NCBI Taxonomy" id="2727404"/>
    <lineage>
        <taxon>Eukaryota</taxon>
        <taxon>Viridiplantae</taxon>
        <taxon>Streptophyta</taxon>
        <taxon>Embryophyta</taxon>
        <taxon>Tracheophyta</taxon>
        <taxon>Spermatophyta</taxon>
        <taxon>Magnoliopsida</taxon>
        <taxon>eudicotyledons</taxon>
        <taxon>Gunneridae</taxon>
        <taxon>Pentapetalae</taxon>
        <taxon>asterids</taxon>
        <taxon>lamiids</taxon>
        <taxon>Lamiales</taxon>
        <taxon>Pedaliaceae</taxon>
        <taxon>Sesamum</taxon>
    </lineage>
</organism>
<evidence type="ECO:0000313" key="1">
    <source>
        <dbReference type="EMBL" id="KAK4385590.1"/>
    </source>
</evidence>
<reference evidence="1" key="1">
    <citation type="submission" date="2020-06" db="EMBL/GenBank/DDBJ databases">
        <authorList>
            <person name="Li T."/>
            <person name="Hu X."/>
            <person name="Zhang T."/>
            <person name="Song X."/>
            <person name="Zhang H."/>
            <person name="Dai N."/>
            <person name="Sheng W."/>
            <person name="Hou X."/>
            <person name="Wei L."/>
        </authorList>
    </citation>
    <scope>NUCLEOTIDE SEQUENCE</scope>
    <source>
        <strain evidence="1">K16</strain>
        <tissue evidence="1">Leaf</tissue>
    </source>
</reference>
<accession>A0AAE1W2H0</accession>
<protein>
    <submittedName>
        <fullName evidence="1">Uncharacterized protein</fullName>
    </submittedName>
</protein>
<dbReference type="EMBL" id="JACGWL010000016">
    <property type="protein sequence ID" value="KAK4385590.1"/>
    <property type="molecule type" value="Genomic_DNA"/>
</dbReference>
<dbReference type="Proteomes" id="UP001289374">
    <property type="component" value="Unassembled WGS sequence"/>
</dbReference>
<keyword evidence="2" id="KW-1185">Reference proteome</keyword>
<dbReference type="PANTHER" id="PTHR46635">
    <property type="entry name" value="GLYCOSYL TRANSFERASE FAMILY 1 PROTEIN"/>
    <property type="match status" value="1"/>
</dbReference>
<gene>
    <name evidence="1" type="ORF">Sango_2683000</name>
</gene>
<reference evidence="1" key="2">
    <citation type="journal article" date="2024" name="Plant">
        <title>Genomic evolution and insights into agronomic trait innovations of Sesamum species.</title>
        <authorList>
            <person name="Miao H."/>
            <person name="Wang L."/>
            <person name="Qu L."/>
            <person name="Liu H."/>
            <person name="Sun Y."/>
            <person name="Le M."/>
            <person name="Wang Q."/>
            <person name="Wei S."/>
            <person name="Zheng Y."/>
            <person name="Lin W."/>
            <person name="Duan Y."/>
            <person name="Cao H."/>
            <person name="Xiong S."/>
            <person name="Wang X."/>
            <person name="Wei L."/>
            <person name="Li C."/>
            <person name="Ma Q."/>
            <person name="Ju M."/>
            <person name="Zhao R."/>
            <person name="Li G."/>
            <person name="Mu C."/>
            <person name="Tian Q."/>
            <person name="Mei H."/>
            <person name="Zhang T."/>
            <person name="Gao T."/>
            <person name="Zhang H."/>
        </authorList>
    </citation>
    <scope>NUCLEOTIDE SEQUENCE</scope>
    <source>
        <strain evidence="1">K16</strain>
    </source>
</reference>
<proteinExistence type="predicted"/>
<sequence>MPNPSFLEFIMLSRMFVDSLHSIPKNSSMTFDCLLAFSALEVSLYGLNNARKMVCINSHSGLLEEQHPIEQCKGFMWAKYFNMTLLKAMDDLADGADDKDPPYEMWQ</sequence>
<dbReference type="AlphaFoldDB" id="A0AAE1W2H0"/>